<evidence type="ECO:0000313" key="2">
    <source>
        <dbReference type="Proteomes" id="UP000002221"/>
    </source>
</evidence>
<accession>D0MI06</accession>
<dbReference type="RefSeq" id="WP_012843726.1">
    <property type="nucleotide sequence ID" value="NC_013501.1"/>
</dbReference>
<dbReference type="AlphaFoldDB" id="D0MI06"/>
<protein>
    <submittedName>
        <fullName evidence="1">Uncharacterized protein</fullName>
    </submittedName>
</protein>
<proteinExistence type="predicted"/>
<dbReference type="Proteomes" id="UP000002221">
    <property type="component" value="Chromosome"/>
</dbReference>
<dbReference type="STRING" id="518766.Rmar_1224"/>
<dbReference type="EMBL" id="CP001807">
    <property type="protein sequence ID" value="ACY48114.1"/>
    <property type="molecule type" value="Genomic_DNA"/>
</dbReference>
<reference evidence="1 2" key="1">
    <citation type="journal article" date="2009" name="Stand. Genomic Sci.">
        <title>Complete genome sequence of Rhodothermus marinus type strain (R-10).</title>
        <authorList>
            <person name="Nolan M."/>
            <person name="Tindall B.J."/>
            <person name="Pomrenke H."/>
            <person name="Lapidus A."/>
            <person name="Copeland A."/>
            <person name="Glavina Del Rio T."/>
            <person name="Lucas S."/>
            <person name="Chen F."/>
            <person name="Tice H."/>
            <person name="Cheng J.F."/>
            <person name="Saunders E."/>
            <person name="Han C."/>
            <person name="Bruce D."/>
            <person name="Goodwin L."/>
            <person name="Chain P."/>
            <person name="Pitluck S."/>
            <person name="Ovchinikova G."/>
            <person name="Pati A."/>
            <person name="Ivanova N."/>
            <person name="Mavromatis K."/>
            <person name="Chen A."/>
            <person name="Palaniappan K."/>
            <person name="Land M."/>
            <person name="Hauser L."/>
            <person name="Chang Y.J."/>
            <person name="Jeffries C.D."/>
            <person name="Brettin T."/>
            <person name="Goker M."/>
            <person name="Bristow J."/>
            <person name="Eisen J.A."/>
            <person name="Markowitz V."/>
            <person name="Hugenholtz P."/>
            <person name="Kyrpides N.C."/>
            <person name="Klenk H.P."/>
            <person name="Detter J.C."/>
        </authorList>
    </citation>
    <scope>NUCLEOTIDE SEQUENCE [LARGE SCALE GENOMIC DNA]</scope>
    <source>
        <strain evidence="2">ATCC 43812 / DSM 4252 / R-10</strain>
    </source>
</reference>
<gene>
    <name evidence="1" type="ordered locus">Rmar_1224</name>
</gene>
<keyword evidence="2" id="KW-1185">Reference proteome</keyword>
<organism evidence="1 2">
    <name type="scientific">Rhodothermus marinus (strain ATCC 43812 / DSM 4252 / R-10)</name>
    <name type="common">Rhodothermus obamensis</name>
    <dbReference type="NCBI Taxonomy" id="518766"/>
    <lineage>
        <taxon>Bacteria</taxon>
        <taxon>Pseudomonadati</taxon>
        <taxon>Rhodothermota</taxon>
        <taxon>Rhodothermia</taxon>
        <taxon>Rhodothermales</taxon>
        <taxon>Rhodothermaceae</taxon>
        <taxon>Rhodothermus</taxon>
    </lineage>
</organism>
<evidence type="ECO:0000313" key="1">
    <source>
        <dbReference type="EMBL" id="ACY48114.1"/>
    </source>
</evidence>
<dbReference type="HOGENOM" id="CLU_1371291_0_0_10"/>
<dbReference type="KEGG" id="rmr:Rmar_1224"/>
<sequence length="199" mass="21934">MPATLILLLALLAPPSDTTDTVWLEWHSGRRWIHTQEGSGLYTGVLLGWPASPRHGIQFGLGFMRRLTKALEAHEIGLLAPGGQGPARDRFPMTQLDGYVRLYVQPDLSPSLQVEISSGLGIVWTEMPYRAPLFCIPEWCDTDRSVVSSWRRLDGGLSGSLAVLIPVGALVIGGRLSIHQLFATARDVWMAGLVLRLRR</sequence>
<name>D0MI06_RHOM4</name>